<sequence>MNNKALEILKLYDELGKLLKDDETIAELKLLYKHHPEMFENMKKILRIIKELENKNILKKG</sequence>
<proteinExistence type="predicted"/>
<protein>
    <submittedName>
        <fullName evidence="1">Uncharacterized protein</fullName>
    </submittedName>
</protein>
<dbReference type="EMBL" id="CP022347">
    <property type="protein sequence ID" value="ASQ30735.1"/>
    <property type="molecule type" value="Genomic_DNA"/>
</dbReference>
<organism evidence="1 2">
    <name type="scientific">Campylobacter avium LMG 24591</name>
    <dbReference type="NCBI Taxonomy" id="522484"/>
    <lineage>
        <taxon>Bacteria</taxon>
        <taxon>Pseudomonadati</taxon>
        <taxon>Campylobacterota</taxon>
        <taxon>Epsilonproteobacteria</taxon>
        <taxon>Campylobacterales</taxon>
        <taxon>Campylobacteraceae</taxon>
        <taxon>Campylobacter</taxon>
    </lineage>
</organism>
<name>A0A222MXZ8_9BACT</name>
<accession>A0A222MXZ8</accession>
<evidence type="ECO:0000313" key="2">
    <source>
        <dbReference type="Proteomes" id="UP000201169"/>
    </source>
</evidence>
<dbReference type="RefSeq" id="WP_094325488.1">
    <property type="nucleotide sequence ID" value="NZ_CP022347.1"/>
</dbReference>
<dbReference type="AlphaFoldDB" id="A0A222MXZ8"/>
<keyword evidence="2" id="KW-1185">Reference proteome</keyword>
<gene>
    <name evidence="1" type="ORF">CAV_1095</name>
</gene>
<reference evidence="1 2" key="1">
    <citation type="submission" date="2017-07" db="EMBL/GenBank/DDBJ databases">
        <title>Analysis of two Campylobacter avium genomes and identification of a novel hippuricase gene.</title>
        <authorList>
            <person name="Miller W.G."/>
            <person name="Chapman M.H."/>
            <person name="Yee E."/>
            <person name="Revez J."/>
            <person name="Bono J.L."/>
            <person name="Rossi M."/>
        </authorList>
    </citation>
    <scope>NUCLEOTIDE SEQUENCE [LARGE SCALE GENOMIC DNA]</scope>
    <source>
        <strain evidence="1 2">LMG 24591</strain>
    </source>
</reference>
<dbReference type="Proteomes" id="UP000201169">
    <property type="component" value="Chromosome"/>
</dbReference>
<dbReference type="KEGG" id="cavi:CAV_1095"/>
<evidence type="ECO:0000313" key="1">
    <source>
        <dbReference type="EMBL" id="ASQ30735.1"/>
    </source>
</evidence>